<dbReference type="AlphaFoldDB" id="A0A232M709"/>
<evidence type="ECO:0000313" key="2">
    <source>
        <dbReference type="EMBL" id="OXV12181.1"/>
    </source>
</evidence>
<feature type="signal peptide" evidence="1">
    <location>
        <begin position="1"/>
        <end position="20"/>
    </location>
</feature>
<sequence length="109" mass="11347">MKFCTSVIFSSIFLTVSVLANGDILFCADSTCGGGEGGCLRPDVPPDGACNQLIIGGSAKAFSVDNDCSFTVYTDPNCSNGATAVGLLDCKPGLWRSFSYDCQNVDLKA</sequence>
<accession>A0A232M709</accession>
<evidence type="ECO:0000256" key="1">
    <source>
        <dbReference type="SAM" id="SignalP"/>
    </source>
</evidence>
<dbReference type="EMBL" id="NPHW01001533">
    <property type="protein sequence ID" value="OXV12181.1"/>
    <property type="molecule type" value="Genomic_DNA"/>
</dbReference>
<dbReference type="Proteomes" id="UP000243515">
    <property type="component" value="Unassembled WGS sequence"/>
</dbReference>
<gene>
    <name evidence="2" type="ORF">Egran_00058</name>
</gene>
<evidence type="ECO:0000313" key="3">
    <source>
        <dbReference type="Proteomes" id="UP000243515"/>
    </source>
</evidence>
<proteinExistence type="predicted"/>
<comment type="caution">
    <text evidence="2">The sequence shown here is derived from an EMBL/GenBank/DDBJ whole genome shotgun (WGS) entry which is preliminary data.</text>
</comment>
<protein>
    <recommendedName>
        <fullName evidence="4">Cyanovirin-N domain-containing protein</fullName>
    </recommendedName>
</protein>
<organism evidence="2 3">
    <name type="scientific">Elaphomyces granulatus</name>
    <dbReference type="NCBI Taxonomy" id="519963"/>
    <lineage>
        <taxon>Eukaryota</taxon>
        <taxon>Fungi</taxon>
        <taxon>Dikarya</taxon>
        <taxon>Ascomycota</taxon>
        <taxon>Pezizomycotina</taxon>
        <taxon>Eurotiomycetes</taxon>
        <taxon>Eurotiomycetidae</taxon>
        <taxon>Eurotiales</taxon>
        <taxon>Elaphomycetaceae</taxon>
        <taxon>Elaphomyces</taxon>
    </lineage>
</organism>
<keyword evidence="3" id="KW-1185">Reference proteome</keyword>
<keyword evidence="1" id="KW-0732">Signal</keyword>
<evidence type="ECO:0008006" key="4">
    <source>
        <dbReference type="Google" id="ProtNLM"/>
    </source>
</evidence>
<feature type="chain" id="PRO_5013167155" description="Cyanovirin-N domain-containing protein" evidence="1">
    <location>
        <begin position="21"/>
        <end position="109"/>
    </location>
</feature>
<reference evidence="2 3" key="1">
    <citation type="journal article" date="2015" name="Environ. Microbiol.">
        <title>Metagenome sequence of Elaphomyces granulatus from sporocarp tissue reveals Ascomycota ectomycorrhizal fingerprints of genome expansion and a Proteobacteria-rich microbiome.</title>
        <authorList>
            <person name="Quandt C.A."/>
            <person name="Kohler A."/>
            <person name="Hesse C.N."/>
            <person name="Sharpton T.J."/>
            <person name="Martin F."/>
            <person name="Spatafora J.W."/>
        </authorList>
    </citation>
    <scope>NUCLEOTIDE SEQUENCE [LARGE SCALE GENOMIC DNA]</scope>
    <source>
        <strain evidence="2 3">OSC145934</strain>
    </source>
</reference>
<name>A0A232M709_9EURO</name>
<dbReference type="OrthoDB" id="4142199at2759"/>